<proteinExistence type="predicted"/>
<evidence type="ECO:0008006" key="3">
    <source>
        <dbReference type="Google" id="ProtNLM"/>
    </source>
</evidence>
<dbReference type="Proteomes" id="UP000238322">
    <property type="component" value="Unassembled WGS sequence"/>
</dbReference>
<reference evidence="1 2" key="1">
    <citation type="submission" date="2018-02" db="EMBL/GenBank/DDBJ databases">
        <title>Comparative genomes isolates from brazilian mangrove.</title>
        <authorList>
            <person name="Araujo J.E."/>
            <person name="Taketani R.G."/>
            <person name="Silva M.C.P."/>
            <person name="Loureco M.V."/>
            <person name="Andreote F.D."/>
        </authorList>
    </citation>
    <scope>NUCLEOTIDE SEQUENCE [LARGE SCALE GENOMIC DNA]</scope>
    <source>
        <strain evidence="1 2">Hex-1 MGV</strain>
    </source>
</reference>
<organism evidence="1 2">
    <name type="scientific">Blastopirellula marina</name>
    <dbReference type="NCBI Taxonomy" id="124"/>
    <lineage>
        <taxon>Bacteria</taxon>
        <taxon>Pseudomonadati</taxon>
        <taxon>Planctomycetota</taxon>
        <taxon>Planctomycetia</taxon>
        <taxon>Pirellulales</taxon>
        <taxon>Pirellulaceae</taxon>
        <taxon>Blastopirellula</taxon>
    </lineage>
</organism>
<dbReference type="AlphaFoldDB" id="A0A2S8FJI8"/>
<dbReference type="EMBL" id="PUHY01000012">
    <property type="protein sequence ID" value="PQO32326.1"/>
    <property type="molecule type" value="Genomic_DNA"/>
</dbReference>
<comment type="caution">
    <text evidence="1">The sequence shown here is derived from an EMBL/GenBank/DDBJ whole genome shotgun (WGS) entry which is preliminary data.</text>
</comment>
<name>A0A2S8FJI8_9BACT</name>
<accession>A0A2S8FJI8</accession>
<sequence>MLFRPEIPKGIALMDFIWNLSLRIDPKQVLALCLAIGSLAICGCEQAASADEELLLSLEKRDWVEIDLGEFNVSVLVADDPTRQPDLTEYQESVALHYQLHCLVARENESKVQAFLEERKGEISDEIIRTCRHANLVDLADPELQLIRSQLRDFTEEFMGPGIIKRFVFSNVVLERF</sequence>
<protein>
    <recommendedName>
        <fullName evidence="3">Flagellar protein FliL</fullName>
    </recommendedName>
</protein>
<evidence type="ECO:0000313" key="1">
    <source>
        <dbReference type="EMBL" id="PQO32326.1"/>
    </source>
</evidence>
<evidence type="ECO:0000313" key="2">
    <source>
        <dbReference type="Proteomes" id="UP000238322"/>
    </source>
</evidence>
<gene>
    <name evidence="1" type="ORF">C5Y83_19050</name>
</gene>